<proteinExistence type="predicted"/>
<accession>A0ABU1JIK6</accession>
<dbReference type="EMBL" id="JAVDQF010000001">
    <property type="protein sequence ID" value="MDR6271202.1"/>
    <property type="molecule type" value="Genomic_DNA"/>
</dbReference>
<sequence length="493" mass="49498">MSLPGSASGGPDPAGQTRAKLARVPGLAVAAAGTLLALVLFTGPLSSTPTLSRLLGADAAQQSWILSSTSLGLAVALIASGSLGDEWGRRRVFLLGTMLGTAGSLLCFAAAAVPPGAAAAIFIAGRVVQGLGAAAMISCSAALIAAGAADAVQRTKAMGVWGAAVSLGIALGPMLGAITSDAGIWYLAYAVMAVSGAALAIWGRLRLAESKAAEPRPVDWTGALLLAAALALILTGLTEGRRGWGQWGVLAALAAGGLLLLVFGWQQWRGKDPMLDLRIFRLPGLLGASVAAFAMGAGAITMMSYASVILLQDYGLPAVVAAMCLAVWAVVGIFASLLARRLPHGFDGPGRFAVGFLLCVIGFLPWAFLRFGAGLLLPVLGLVVAGAGTGLVNATLGREAVAHLAARQAGMGSGLNNTVRYLGSAIGVTVFGVLATAGLGARAATIGTSAAAVEGWDRAVWACLGVMLLAVLLVLCCGRAMRIAERAAAGTVR</sequence>
<reference evidence="7 8" key="1">
    <citation type="submission" date="2023-07" db="EMBL/GenBank/DDBJ databases">
        <title>Sequencing the genomes of 1000 actinobacteria strains.</title>
        <authorList>
            <person name="Klenk H.-P."/>
        </authorList>
    </citation>
    <scope>NUCLEOTIDE SEQUENCE [LARGE SCALE GENOMIC DNA]</scope>
    <source>
        <strain evidence="7 8">DSM 14555</strain>
    </source>
</reference>
<feature type="transmembrane region" description="Helical" evidence="5">
    <location>
        <begin position="244"/>
        <end position="265"/>
    </location>
</feature>
<dbReference type="InterPro" id="IPR011701">
    <property type="entry name" value="MFS"/>
</dbReference>
<feature type="domain" description="Major facilitator superfamily (MFS) profile" evidence="6">
    <location>
        <begin position="26"/>
        <end position="482"/>
    </location>
</feature>
<feature type="transmembrane region" description="Helical" evidence="5">
    <location>
        <begin position="158"/>
        <end position="178"/>
    </location>
</feature>
<name>A0ABU1JIK6_9MICC</name>
<dbReference type="Proteomes" id="UP001185069">
    <property type="component" value="Unassembled WGS sequence"/>
</dbReference>
<evidence type="ECO:0000313" key="7">
    <source>
        <dbReference type="EMBL" id="MDR6271202.1"/>
    </source>
</evidence>
<protein>
    <submittedName>
        <fullName evidence="7">MFS family permease</fullName>
    </submittedName>
</protein>
<evidence type="ECO:0000256" key="4">
    <source>
        <dbReference type="ARBA" id="ARBA00023136"/>
    </source>
</evidence>
<dbReference type="InterPro" id="IPR020846">
    <property type="entry name" value="MFS_dom"/>
</dbReference>
<organism evidence="7 8">
    <name type="scientific">Arthrobacter russicus</name>
    <dbReference type="NCBI Taxonomy" id="172040"/>
    <lineage>
        <taxon>Bacteria</taxon>
        <taxon>Bacillati</taxon>
        <taxon>Actinomycetota</taxon>
        <taxon>Actinomycetes</taxon>
        <taxon>Micrococcales</taxon>
        <taxon>Micrococcaceae</taxon>
        <taxon>Arthrobacter</taxon>
    </lineage>
</organism>
<evidence type="ECO:0000256" key="3">
    <source>
        <dbReference type="ARBA" id="ARBA00022989"/>
    </source>
</evidence>
<feature type="transmembrane region" description="Helical" evidence="5">
    <location>
        <begin position="375"/>
        <end position="397"/>
    </location>
</feature>
<dbReference type="InterPro" id="IPR036259">
    <property type="entry name" value="MFS_trans_sf"/>
</dbReference>
<comment type="subcellular location">
    <subcellularLocation>
        <location evidence="1">Cell membrane</location>
        <topology evidence="1">Multi-pass membrane protein</topology>
    </subcellularLocation>
</comment>
<evidence type="ECO:0000256" key="1">
    <source>
        <dbReference type="ARBA" id="ARBA00004651"/>
    </source>
</evidence>
<feature type="transmembrane region" description="Helical" evidence="5">
    <location>
        <begin position="459"/>
        <end position="477"/>
    </location>
</feature>
<feature type="transmembrane region" description="Helical" evidence="5">
    <location>
        <begin position="314"/>
        <end position="339"/>
    </location>
</feature>
<keyword evidence="8" id="KW-1185">Reference proteome</keyword>
<feature type="transmembrane region" description="Helical" evidence="5">
    <location>
        <begin position="418"/>
        <end position="439"/>
    </location>
</feature>
<keyword evidence="2 5" id="KW-0812">Transmembrane</keyword>
<feature type="transmembrane region" description="Helical" evidence="5">
    <location>
        <begin position="184"/>
        <end position="205"/>
    </location>
</feature>
<dbReference type="PANTHER" id="PTHR42718">
    <property type="entry name" value="MAJOR FACILITATOR SUPERFAMILY MULTIDRUG TRANSPORTER MFSC"/>
    <property type="match status" value="1"/>
</dbReference>
<dbReference type="RefSeq" id="WP_309800849.1">
    <property type="nucleotide sequence ID" value="NZ_BAAAHY010000006.1"/>
</dbReference>
<feature type="transmembrane region" description="Helical" evidence="5">
    <location>
        <begin position="21"/>
        <end position="43"/>
    </location>
</feature>
<dbReference type="Gene3D" id="1.20.1250.20">
    <property type="entry name" value="MFS general substrate transporter like domains"/>
    <property type="match status" value="1"/>
</dbReference>
<evidence type="ECO:0000256" key="2">
    <source>
        <dbReference type="ARBA" id="ARBA00022692"/>
    </source>
</evidence>
<keyword evidence="4 5" id="KW-0472">Membrane</keyword>
<evidence type="ECO:0000259" key="6">
    <source>
        <dbReference type="PROSITE" id="PS50850"/>
    </source>
</evidence>
<gene>
    <name evidence="7" type="ORF">JOE69_003440</name>
</gene>
<feature type="transmembrane region" description="Helical" evidence="5">
    <location>
        <begin position="285"/>
        <end position="308"/>
    </location>
</feature>
<feature type="transmembrane region" description="Helical" evidence="5">
    <location>
        <begin position="119"/>
        <end position="146"/>
    </location>
</feature>
<dbReference type="Gene3D" id="1.20.1720.10">
    <property type="entry name" value="Multidrug resistance protein D"/>
    <property type="match status" value="1"/>
</dbReference>
<dbReference type="Pfam" id="PF07690">
    <property type="entry name" value="MFS_1"/>
    <property type="match status" value="1"/>
</dbReference>
<dbReference type="PANTHER" id="PTHR42718:SF49">
    <property type="entry name" value="EXPORT PROTEIN"/>
    <property type="match status" value="1"/>
</dbReference>
<feature type="transmembrane region" description="Helical" evidence="5">
    <location>
        <begin position="63"/>
        <end position="80"/>
    </location>
</feature>
<feature type="transmembrane region" description="Helical" evidence="5">
    <location>
        <begin position="351"/>
        <end position="369"/>
    </location>
</feature>
<feature type="transmembrane region" description="Helical" evidence="5">
    <location>
        <begin position="217"/>
        <end position="238"/>
    </location>
</feature>
<comment type="caution">
    <text evidence="7">The sequence shown here is derived from an EMBL/GenBank/DDBJ whole genome shotgun (WGS) entry which is preliminary data.</text>
</comment>
<keyword evidence="3 5" id="KW-1133">Transmembrane helix</keyword>
<dbReference type="PROSITE" id="PS50850">
    <property type="entry name" value="MFS"/>
    <property type="match status" value="1"/>
</dbReference>
<feature type="transmembrane region" description="Helical" evidence="5">
    <location>
        <begin position="92"/>
        <end position="113"/>
    </location>
</feature>
<evidence type="ECO:0000256" key="5">
    <source>
        <dbReference type="SAM" id="Phobius"/>
    </source>
</evidence>
<evidence type="ECO:0000313" key="8">
    <source>
        <dbReference type="Proteomes" id="UP001185069"/>
    </source>
</evidence>
<dbReference type="SUPFAM" id="SSF103473">
    <property type="entry name" value="MFS general substrate transporter"/>
    <property type="match status" value="1"/>
</dbReference>